<reference evidence="3" key="1">
    <citation type="submission" date="2022-11" db="UniProtKB">
        <authorList>
            <consortium name="WormBaseParasite"/>
        </authorList>
    </citation>
    <scope>IDENTIFICATION</scope>
</reference>
<feature type="signal peptide" evidence="1">
    <location>
        <begin position="1"/>
        <end position="22"/>
    </location>
</feature>
<feature type="chain" id="PRO_5036880125" evidence="1">
    <location>
        <begin position="23"/>
        <end position="174"/>
    </location>
</feature>
<protein>
    <submittedName>
        <fullName evidence="3">Uncharacterized protein</fullName>
    </submittedName>
</protein>
<keyword evidence="1" id="KW-0732">Signal</keyword>
<dbReference type="Proteomes" id="UP000887566">
    <property type="component" value="Unplaced"/>
</dbReference>
<sequence length="174" mass="19765">MKSWVFFAIFALILLFLLHNRTLEVEQKLSEDGLKKGSRFLFIERIVYESELTIETDPIIDSNHVLDADYSQEYVQQKSVQSQIMTHSDGNSGIDLRTTRKAFDYWIPMALKYATTAAVQVVHIPPIVKKKTNIRVTVKDLRVSHADILLDSYQLAAPDLIILSLVKGSMVLNG</sequence>
<dbReference type="WBParaSite" id="PSAMB.scaffold4421size14683.g24295.t1">
    <property type="protein sequence ID" value="PSAMB.scaffold4421size14683.g24295.t1"/>
    <property type="gene ID" value="PSAMB.scaffold4421size14683.g24295"/>
</dbReference>
<evidence type="ECO:0000313" key="3">
    <source>
        <dbReference type="WBParaSite" id="PSAMB.scaffold4421size14683.g24295.t1"/>
    </source>
</evidence>
<name>A0A914WJD4_9BILA</name>
<evidence type="ECO:0000313" key="2">
    <source>
        <dbReference type="Proteomes" id="UP000887566"/>
    </source>
</evidence>
<evidence type="ECO:0000256" key="1">
    <source>
        <dbReference type="SAM" id="SignalP"/>
    </source>
</evidence>
<proteinExistence type="predicted"/>
<keyword evidence="2" id="KW-1185">Reference proteome</keyword>
<organism evidence="2 3">
    <name type="scientific">Plectus sambesii</name>
    <dbReference type="NCBI Taxonomy" id="2011161"/>
    <lineage>
        <taxon>Eukaryota</taxon>
        <taxon>Metazoa</taxon>
        <taxon>Ecdysozoa</taxon>
        <taxon>Nematoda</taxon>
        <taxon>Chromadorea</taxon>
        <taxon>Plectida</taxon>
        <taxon>Plectina</taxon>
        <taxon>Plectoidea</taxon>
        <taxon>Plectidae</taxon>
        <taxon>Plectus</taxon>
    </lineage>
</organism>
<dbReference type="AlphaFoldDB" id="A0A914WJD4"/>
<accession>A0A914WJD4</accession>